<sequence length="282" mass="31457">MGCLAFILIFLVLYGFTINVGTGIAFLILLILLFGIMISIGTKHEAKQNEKFSVTKAKIEDEFKANEFNASQSIYSCDHTSMLAIDENSKRISFVRTKGVNFIDNNDFVIDTYSYKDLLESHILEDGVSTTKTSRTSQIGGALIGGLLVGGVGALIGGLSGKKKTAEEVKSVKLQIVVNDTKKPVQEISFLKQKVEVKKDNPLYEQALVDATHWHKLISVLIKQADQEDKVMNAQTNIELESGQKQNTYIHADEIRKLHDLFKEGIITEEEFDIQKKKIISE</sequence>
<keyword evidence="1" id="KW-0472">Membrane</keyword>
<evidence type="ECO:0000313" key="3">
    <source>
        <dbReference type="EMBL" id="ARK32401.1"/>
    </source>
</evidence>
<dbReference type="Pfam" id="PF09851">
    <property type="entry name" value="SHOCT"/>
    <property type="match status" value="1"/>
</dbReference>
<name>A0A1X9MKY1_9BACI</name>
<accession>A0A1X9MKY1</accession>
<reference evidence="3 4" key="1">
    <citation type="submission" date="2017-04" db="EMBL/GenBank/DDBJ databases">
        <title>Bacillus krulwichiae AM31D Genome sequencing and assembly.</title>
        <authorList>
            <person name="Krulwich T.A."/>
            <person name="Anastor L."/>
            <person name="Ehrlich R."/>
            <person name="Ehrlich G.D."/>
            <person name="Janto B."/>
        </authorList>
    </citation>
    <scope>NUCLEOTIDE SEQUENCE [LARGE SCALE GENOMIC DNA]</scope>
    <source>
        <strain evidence="3 4">AM31D</strain>
    </source>
</reference>
<gene>
    <name evidence="3" type="ORF">BkAM31D_22475</name>
</gene>
<feature type="transmembrane region" description="Helical" evidence="1">
    <location>
        <begin position="139"/>
        <end position="159"/>
    </location>
</feature>
<organism evidence="3 4">
    <name type="scientific">Halalkalibacter krulwichiae</name>
    <dbReference type="NCBI Taxonomy" id="199441"/>
    <lineage>
        <taxon>Bacteria</taxon>
        <taxon>Bacillati</taxon>
        <taxon>Bacillota</taxon>
        <taxon>Bacilli</taxon>
        <taxon>Bacillales</taxon>
        <taxon>Bacillaceae</taxon>
        <taxon>Halalkalibacter</taxon>
    </lineage>
</organism>
<dbReference type="STRING" id="199441.BkAM31D_22475"/>
<dbReference type="AlphaFoldDB" id="A0A1X9MKY1"/>
<dbReference type="RefSeq" id="WP_066157347.1">
    <property type="nucleotide sequence ID" value="NZ_CP020814.1"/>
</dbReference>
<proteinExistence type="predicted"/>
<keyword evidence="1" id="KW-0812">Transmembrane</keyword>
<feature type="transmembrane region" description="Helical" evidence="1">
    <location>
        <begin position="25"/>
        <end position="42"/>
    </location>
</feature>
<protein>
    <recommendedName>
        <fullName evidence="2">SHOCT domain-containing protein</fullName>
    </recommendedName>
</protein>
<evidence type="ECO:0000259" key="2">
    <source>
        <dbReference type="Pfam" id="PF09851"/>
    </source>
</evidence>
<dbReference type="InterPro" id="IPR018649">
    <property type="entry name" value="SHOCT"/>
</dbReference>
<dbReference type="Proteomes" id="UP000193006">
    <property type="component" value="Chromosome"/>
</dbReference>
<dbReference type="KEGG" id="bkw:BkAM31D_22475"/>
<evidence type="ECO:0000313" key="4">
    <source>
        <dbReference type="Proteomes" id="UP000193006"/>
    </source>
</evidence>
<evidence type="ECO:0000256" key="1">
    <source>
        <dbReference type="SAM" id="Phobius"/>
    </source>
</evidence>
<feature type="domain" description="SHOCT" evidence="2">
    <location>
        <begin position="253"/>
        <end position="279"/>
    </location>
</feature>
<dbReference type="EMBL" id="CP020814">
    <property type="protein sequence ID" value="ARK32401.1"/>
    <property type="molecule type" value="Genomic_DNA"/>
</dbReference>
<keyword evidence="4" id="KW-1185">Reference proteome</keyword>
<keyword evidence="1" id="KW-1133">Transmembrane helix</keyword>